<dbReference type="EMBL" id="LSBH01000001">
    <property type="protein sequence ID" value="OAQ87114.1"/>
    <property type="molecule type" value="Genomic_DNA"/>
</dbReference>
<comment type="caution">
    <text evidence="1">The sequence shown here is derived from an EMBL/GenBank/DDBJ whole genome shotgun (WGS) entry which is preliminary data.</text>
</comment>
<gene>
    <name evidence="1" type="ORF">VFPBJ_01154</name>
</gene>
<dbReference type="AlphaFoldDB" id="A0A179HAE4"/>
<evidence type="ECO:0000313" key="1">
    <source>
        <dbReference type="EMBL" id="OAQ87114.1"/>
    </source>
</evidence>
<reference evidence="1 2" key="1">
    <citation type="submission" date="2016-01" db="EMBL/GenBank/DDBJ databases">
        <title>Biosynthesis of antibiotic leucinostatins and their inhibition on Phytophthora in bio-control Purpureocillium lilacinum.</title>
        <authorList>
            <person name="Wang G."/>
            <person name="Liu Z."/>
            <person name="Lin R."/>
            <person name="Li E."/>
            <person name="Mao Z."/>
            <person name="Ling J."/>
            <person name="Yin W."/>
            <person name="Xie B."/>
        </authorList>
    </citation>
    <scope>NUCLEOTIDE SEQUENCE [LARGE SCALE GENOMIC DNA]</scope>
    <source>
        <strain evidence="1">PLBJ-1</strain>
    </source>
</reference>
<organism evidence="1 2">
    <name type="scientific">Purpureocillium lilacinum</name>
    <name type="common">Paecilomyces lilacinus</name>
    <dbReference type="NCBI Taxonomy" id="33203"/>
    <lineage>
        <taxon>Eukaryota</taxon>
        <taxon>Fungi</taxon>
        <taxon>Dikarya</taxon>
        <taxon>Ascomycota</taxon>
        <taxon>Pezizomycotina</taxon>
        <taxon>Sordariomycetes</taxon>
        <taxon>Hypocreomycetidae</taxon>
        <taxon>Hypocreales</taxon>
        <taxon>Ophiocordycipitaceae</taxon>
        <taxon>Purpureocillium</taxon>
    </lineage>
</organism>
<protein>
    <submittedName>
        <fullName evidence="1">Uncharacterized protein</fullName>
    </submittedName>
</protein>
<evidence type="ECO:0000313" key="2">
    <source>
        <dbReference type="Proteomes" id="UP000078240"/>
    </source>
</evidence>
<proteinExistence type="predicted"/>
<name>A0A179HAE4_PURLI</name>
<dbReference type="Proteomes" id="UP000078240">
    <property type="component" value="Unassembled WGS sequence"/>
</dbReference>
<sequence length="56" mass="5996">MLAPGDAHQPLAWVAWMYPGLPFDEGSRFLVSPLGPADHELIASSPVTSTSDTRTT</sequence>
<accession>A0A179HAE4</accession>